<evidence type="ECO:0008006" key="3">
    <source>
        <dbReference type="Google" id="ProtNLM"/>
    </source>
</evidence>
<evidence type="ECO:0000313" key="1">
    <source>
        <dbReference type="EMBL" id="OXB10143.1"/>
    </source>
</evidence>
<dbReference type="EMBL" id="MUHD01000006">
    <property type="protein sequence ID" value="OXB10143.1"/>
    <property type="molecule type" value="Genomic_DNA"/>
</dbReference>
<protein>
    <recommendedName>
        <fullName evidence="3">DUF262 domain-containing protein</fullName>
    </recommendedName>
</protein>
<proteinExistence type="predicted"/>
<organism evidence="1 2">
    <name type="scientific">Flavobacterium plurextorum</name>
    <dbReference type="NCBI Taxonomy" id="1114867"/>
    <lineage>
        <taxon>Bacteria</taxon>
        <taxon>Pseudomonadati</taxon>
        <taxon>Bacteroidota</taxon>
        <taxon>Flavobacteriia</taxon>
        <taxon>Flavobacteriales</taxon>
        <taxon>Flavobacteriaceae</taxon>
        <taxon>Flavobacterium</taxon>
    </lineage>
</organism>
<gene>
    <name evidence="1" type="ORF">B0A81_03775</name>
</gene>
<reference evidence="1 2" key="1">
    <citation type="submission" date="2016-11" db="EMBL/GenBank/DDBJ databases">
        <title>Whole genomes of Flavobacteriaceae.</title>
        <authorList>
            <person name="Stine C."/>
            <person name="Li C."/>
            <person name="Tadesse D."/>
        </authorList>
    </citation>
    <scope>NUCLEOTIDE SEQUENCE [LARGE SCALE GENOMIC DNA]</scope>
    <source>
        <strain evidence="1 2">CCUG 60112</strain>
    </source>
</reference>
<evidence type="ECO:0000313" key="2">
    <source>
        <dbReference type="Proteomes" id="UP000198381"/>
    </source>
</evidence>
<dbReference type="RefSeq" id="WP_165768030.1">
    <property type="nucleotide sequence ID" value="NZ_MUHD01000006.1"/>
</dbReference>
<comment type="caution">
    <text evidence="1">The sequence shown here is derived from an EMBL/GenBank/DDBJ whole genome shotgun (WGS) entry which is preliminary data.</text>
</comment>
<feature type="non-terminal residue" evidence="1">
    <location>
        <position position="1"/>
    </location>
</feature>
<dbReference type="Proteomes" id="UP000198381">
    <property type="component" value="Unassembled WGS sequence"/>
</dbReference>
<name>A0ABX4CZ37_9FLAO</name>
<keyword evidence="2" id="KW-1185">Reference proteome</keyword>
<accession>A0ABX4CZ37</accession>
<sequence>IVDYQKEYKEIAVKEDEFPTEIIKDGGTEKIYLTKWKDIPDLAKQRKKNIDILVNRNKYLFNNNKASLAWLKFNDQDFLESLVKTFGYVADSDLLKWVVDRNLNDDEFDKLIFTKTCDGKYIFHKEIFEIMKQSDAKAKEKYLAFLREHFPKIDENNSNQEIRIQALYCYYSTKLSQNFDSSDLFVFFPRLNEDKFEEEFKKNNYYNISDFKELYKDTRYGGVGAAE</sequence>